<feature type="chain" id="PRO_5004735650" evidence="1">
    <location>
        <begin position="21"/>
        <end position="167"/>
    </location>
</feature>
<feature type="signal peptide" evidence="1">
    <location>
        <begin position="1"/>
        <end position="20"/>
    </location>
</feature>
<keyword evidence="1" id="KW-0732">Signal</keyword>
<protein>
    <submittedName>
        <fullName evidence="2">Putative tick metalloprotease</fullName>
    </submittedName>
</protein>
<evidence type="ECO:0000313" key="2">
    <source>
        <dbReference type="EMBL" id="JAB74949.1"/>
    </source>
</evidence>
<organism evidence="2">
    <name type="scientific">Ixodes ricinus</name>
    <name type="common">Common tick</name>
    <name type="synonym">Acarus ricinus</name>
    <dbReference type="NCBI Taxonomy" id="34613"/>
    <lineage>
        <taxon>Eukaryota</taxon>
        <taxon>Metazoa</taxon>
        <taxon>Ecdysozoa</taxon>
        <taxon>Arthropoda</taxon>
        <taxon>Chelicerata</taxon>
        <taxon>Arachnida</taxon>
        <taxon>Acari</taxon>
        <taxon>Parasitiformes</taxon>
        <taxon>Ixodida</taxon>
        <taxon>Ixodoidea</taxon>
        <taxon>Ixodidae</taxon>
        <taxon>Ixodinae</taxon>
        <taxon>Ixodes</taxon>
    </lineage>
</organism>
<keyword evidence="2" id="KW-0645">Protease</keyword>
<dbReference type="GO" id="GO:0008237">
    <property type="term" value="F:metallopeptidase activity"/>
    <property type="evidence" value="ECO:0007669"/>
    <property type="project" value="UniProtKB-KW"/>
</dbReference>
<proteinExistence type="evidence at transcript level"/>
<evidence type="ECO:0000256" key="1">
    <source>
        <dbReference type="SAM" id="SignalP"/>
    </source>
</evidence>
<name>V5HCA2_IXORI</name>
<dbReference type="EMBL" id="GANP01009519">
    <property type="protein sequence ID" value="JAB74949.1"/>
    <property type="molecule type" value="mRNA"/>
</dbReference>
<keyword evidence="2" id="KW-0378">Hydrolase</keyword>
<reference evidence="2" key="1">
    <citation type="journal article" date="2015" name="Sci. Rep.">
        <title>Tissue- and time-dependent transcription in Ixodes ricinus salivary glands and midguts when blood feeding on the vertebrate host.</title>
        <authorList>
            <person name="Kotsyfakis M."/>
            <person name="Schwarz A."/>
            <person name="Erhart J."/>
            <person name="Ribeiro J.M."/>
        </authorList>
    </citation>
    <scope>NUCLEOTIDE SEQUENCE</scope>
    <source>
        <tissue evidence="2">Salivary gland and midgut</tissue>
    </source>
</reference>
<keyword evidence="2" id="KW-0482">Metalloprotease</keyword>
<accession>V5HCA2</accession>
<dbReference type="AlphaFoldDB" id="V5HCA2"/>
<dbReference type="GO" id="GO:0006508">
    <property type="term" value="P:proteolysis"/>
    <property type="evidence" value="ECO:0007669"/>
    <property type="project" value="UniProtKB-KW"/>
</dbReference>
<sequence length="167" mass="18925">MLLIFKCAFFSGLLLRAVDCAPFPEYVVYPKLLEARGLNAEKMLYIQEDIILRLEKSSVLADNLLFREIIDGKTVDTLMDGKKLEAKLYHDRNQMASVAIEDKNGAVEVKGIVNDELRIAPLRVTARSENEPTPHKIYKVTSRSDKKNKYKAGPGAETNGNYFFLRN</sequence>